<comment type="caution">
    <text evidence="1">The sequence shown here is derived from an EMBL/GenBank/DDBJ whole genome shotgun (WGS) entry which is preliminary data.</text>
</comment>
<dbReference type="Proteomes" id="UP000765509">
    <property type="component" value="Unassembled WGS sequence"/>
</dbReference>
<sequence length="100" mass="11318">MFKQISIASSKKDTNKDKFVYNQLIEAQINPSLSLEMRHELFDVFHSCKNAFSSDNVPLGAIQGHEVDNNLNIDRLYPPVIRGTAYPASPRAREALEKNI</sequence>
<accession>A0A9Q3C6Z6</accession>
<organism evidence="1 2">
    <name type="scientific">Austropuccinia psidii MF-1</name>
    <dbReference type="NCBI Taxonomy" id="1389203"/>
    <lineage>
        <taxon>Eukaryota</taxon>
        <taxon>Fungi</taxon>
        <taxon>Dikarya</taxon>
        <taxon>Basidiomycota</taxon>
        <taxon>Pucciniomycotina</taxon>
        <taxon>Pucciniomycetes</taxon>
        <taxon>Pucciniales</taxon>
        <taxon>Sphaerophragmiaceae</taxon>
        <taxon>Austropuccinia</taxon>
    </lineage>
</organism>
<keyword evidence="2" id="KW-1185">Reference proteome</keyword>
<gene>
    <name evidence="1" type="ORF">O181_019384</name>
</gene>
<dbReference type="EMBL" id="AVOT02005671">
    <property type="protein sequence ID" value="MBW0479669.1"/>
    <property type="molecule type" value="Genomic_DNA"/>
</dbReference>
<protein>
    <submittedName>
        <fullName evidence="1">Uncharacterized protein</fullName>
    </submittedName>
</protein>
<proteinExistence type="predicted"/>
<dbReference type="AlphaFoldDB" id="A0A9Q3C6Z6"/>
<dbReference type="OrthoDB" id="3068303at2759"/>
<evidence type="ECO:0000313" key="2">
    <source>
        <dbReference type="Proteomes" id="UP000765509"/>
    </source>
</evidence>
<reference evidence="1" key="1">
    <citation type="submission" date="2021-03" db="EMBL/GenBank/DDBJ databases">
        <title>Draft genome sequence of rust myrtle Austropuccinia psidii MF-1, a brazilian biotype.</title>
        <authorList>
            <person name="Quecine M.C."/>
            <person name="Pachon D.M.R."/>
            <person name="Bonatelli M.L."/>
            <person name="Correr F.H."/>
            <person name="Franceschini L.M."/>
            <person name="Leite T.F."/>
            <person name="Margarido G.R.A."/>
            <person name="Almeida C.A."/>
            <person name="Ferrarezi J.A."/>
            <person name="Labate C.A."/>
        </authorList>
    </citation>
    <scope>NUCLEOTIDE SEQUENCE</scope>
    <source>
        <strain evidence="1">MF-1</strain>
    </source>
</reference>
<evidence type="ECO:0000313" key="1">
    <source>
        <dbReference type="EMBL" id="MBW0479669.1"/>
    </source>
</evidence>
<name>A0A9Q3C6Z6_9BASI</name>